<protein>
    <submittedName>
        <fullName evidence="2">Uncharacterized protein</fullName>
    </submittedName>
</protein>
<feature type="signal peptide" evidence="1">
    <location>
        <begin position="1"/>
        <end position="18"/>
    </location>
</feature>
<keyword evidence="1" id="KW-0732">Signal</keyword>
<evidence type="ECO:0000256" key="1">
    <source>
        <dbReference type="SAM" id="SignalP"/>
    </source>
</evidence>
<gene>
    <name evidence="2" type="ORF">PANT1444_LOCUS18245</name>
</gene>
<accession>A0A7S0HYL3</accession>
<name>A0A7S0HYL3_9EUKA</name>
<organism evidence="2">
    <name type="scientific">Phaeocystis antarctica</name>
    <dbReference type="NCBI Taxonomy" id="33657"/>
    <lineage>
        <taxon>Eukaryota</taxon>
        <taxon>Haptista</taxon>
        <taxon>Haptophyta</taxon>
        <taxon>Prymnesiophyceae</taxon>
        <taxon>Phaeocystales</taxon>
        <taxon>Phaeocystaceae</taxon>
        <taxon>Phaeocystis</taxon>
    </lineage>
</organism>
<dbReference type="AlphaFoldDB" id="A0A7S0HYL3"/>
<feature type="chain" id="PRO_5030940381" evidence="1">
    <location>
        <begin position="19"/>
        <end position="173"/>
    </location>
</feature>
<proteinExistence type="predicted"/>
<sequence>MRLSPLALAVSLLPLAQAFSPPVMSFCCQQPSDLRRVAVAMEEKSDLDELLDDAQVRSQVEAMRVKQIKAELDELGVAHSDAFEKEDLVQRLIDAKAFSQVDTPLTMDQAAAGMDMVNNDEDGRKILEEMQSNKRLLDAAMDIAQNGLTDKYEDDEEVMDFMRRLEAISKRQA</sequence>
<evidence type="ECO:0000313" key="2">
    <source>
        <dbReference type="EMBL" id="CAD8505842.1"/>
    </source>
</evidence>
<dbReference type="EMBL" id="HBEP01032309">
    <property type="protein sequence ID" value="CAD8505842.1"/>
    <property type="molecule type" value="Transcribed_RNA"/>
</dbReference>
<reference evidence="2" key="1">
    <citation type="submission" date="2021-01" db="EMBL/GenBank/DDBJ databases">
        <authorList>
            <person name="Corre E."/>
            <person name="Pelletier E."/>
            <person name="Niang G."/>
            <person name="Scheremetjew M."/>
            <person name="Finn R."/>
            <person name="Kale V."/>
            <person name="Holt S."/>
            <person name="Cochrane G."/>
            <person name="Meng A."/>
            <person name="Brown T."/>
            <person name="Cohen L."/>
        </authorList>
    </citation>
    <scope>NUCLEOTIDE SEQUENCE</scope>
    <source>
        <strain evidence="2">CCMP1374</strain>
    </source>
</reference>